<organism evidence="1">
    <name type="scientific">Conus ermineus</name>
    <name type="common">Agate cone</name>
    <name type="synonym">Chelyconus ermineus</name>
    <dbReference type="NCBI Taxonomy" id="55423"/>
    <lineage>
        <taxon>Eukaryota</taxon>
        <taxon>Metazoa</taxon>
        <taxon>Spiralia</taxon>
        <taxon>Lophotrochozoa</taxon>
        <taxon>Mollusca</taxon>
        <taxon>Gastropoda</taxon>
        <taxon>Caenogastropoda</taxon>
        <taxon>Neogastropoda</taxon>
        <taxon>Conoidea</taxon>
        <taxon>Conidae</taxon>
        <taxon>Conus</taxon>
        <taxon>Chelyconus</taxon>
    </lineage>
</organism>
<protein>
    <submittedName>
        <fullName evidence="1">Conotoxin superfamily W</fullName>
    </submittedName>
</protein>
<accession>A0A346CJ02</accession>
<proteinExistence type="evidence at transcript level"/>
<evidence type="ECO:0000313" key="1">
    <source>
        <dbReference type="EMBL" id="AXL95551.1"/>
    </source>
</evidence>
<reference evidence="1" key="1">
    <citation type="journal article" date="2018" name="Genome Biol. Evol.">
        <title>Conotoxin diversity in Chelyconus ermineus (Born, 1778) and the convergent origin of piscivory in the Atlantic and Indo-Pacific cones.</title>
        <authorList>
            <person name="Abalde S."/>
            <person name="Tenorio M.J."/>
            <person name="Afonso C.M."/>
            <person name="Zardoya R."/>
        </authorList>
    </citation>
    <scope>NUCLEOTIDE SEQUENCE</scope>
    <source>
        <strain evidence="1">Cerm_214</strain>
    </source>
</reference>
<name>A0A346CJ02_CONER</name>
<dbReference type="EMBL" id="MH360502">
    <property type="protein sequence ID" value="AXL95551.1"/>
    <property type="molecule type" value="mRNA"/>
</dbReference>
<dbReference type="AlphaFoldDB" id="A0A346CJ02"/>
<sequence>MGTVVGRMQWRPQEGELTCAAPRLSNYLSVGGIVNGVLRMLVRNRHH</sequence>